<dbReference type="GeneID" id="92091220"/>
<keyword evidence="2" id="KW-1185">Reference proteome</keyword>
<gene>
    <name evidence="1" type="ORF">PG994_006748</name>
</gene>
<proteinExistence type="predicted"/>
<name>A0ABR1VGY4_9PEZI</name>
<sequence length="323" mass="36550">MRLLELVSDQDRLDVKTINTIRKYALPNPEADFTGAISSATKPCIPFVRLHHELLVPPMVYDAAMIRAIQQHLQACTLDPATVKTISDLALFNRYMECVTIPGSSSKHDSRTVIEEYYFLKHQLLSKPRPLRDLDDVISANTTNKFALNALDFPSSMSLDPNADPYLTSIETALRILSLLLIRDPTLDLPCESVLMDILYQHMRTILECRRPQQQPVDTMVDPRMLLQEPLAVHPQTPTLLWICITGHYFSSRKAGTTATWNQPNLIYRKLLRGLLGPEKAAHPELVSDGDLELCRCLSMRHLRGENYSERGDIGYIVNAMNA</sequence>
<protein>
    <submittedName>
        <fullName evidence="1">Uncharacterized protein</fullName>
    </submittedName>
</protein>
<accession>A0ABR1VGY4</accession>
<organism evidence="1 2">
    <name type="scientific">Apiospora phragmitis</name>
    <dbReference type="NCBI Taxonomy" id="2905665"/>
    <lineage>
        <taxon>Eukaryota</taxon>
        <taxon>Fungi</taxon>
        <taxon>Dikarya</taxon>
        <taxon>Ascomycota</taxon>
        <taxon>Pezizomycotina</taxon>
        <taxon>Sordariomycetes</taxon>
        <taxon>Xylariomycetidae</taxon>
        <taxon>Amphisphaeriales</taxon>
        <taxon>Apiosporaceae</taxon>
        <taxon>Apiospora</taxon>
    </lineage>
</organism>
<comment type="caution">
    <text evidence="1">The sequence shown here is derived from an EMBL/GenBank/DDBJ whole genome shotgun (WGS) entry which is preliminary data.</text>
</comment>
<dbReference type="RefSeq" id="XP_066717426.1">
    <property type="nucleotide sequence ID" value="XM_066858157.1"/>
</dbReference>
<dbReference type="EMBL" id="JAQQWL010000006">
    <property type="protein sequence ID" value="KAK8070132.1"/>
    <property type="molecule type" value="Genomic_DNA"/>
</dbReference>
<evidence type="ECO:0000313" key="2">
    <source>
        <dbReference type="Proteomes" id="UP001480595"/>
    </source>
</evidence>
<reference evidence="1 2" key="1">
    <citation type="submission" date="2023-01" db="EMBL/GenBank/DDBJ databases">
        <title>Analysis of 21 Apiospora genomes using comparative genomics revels a genus with tremendous synthesis potential of carbohydrate active enzymes and secondary metabolites.</title>
        <authorList>
            <person name="Sorensen T."/>
        </authorList>
    </citation>
    <scope>NUCLEOTIDE SEQUENCE [LARGE SCALE GENOMIC DNA]</scope>
    <source>
        <strain evidence="1 2">CBS 135458</strain>
    </source>
</reference>
<dbReference type="Proteomes" id="UP001480595">
    <property type="component" value="Unassembled WGS sequence"/>
</dbReference>
<evidence type="ECO:0000313" key="1">
    <source>
        <dbReference type="EMBL" id="KAK8070132.1"/>
    </source>
</evidence>